<dbReference type="RefSeq" id="WP_166918895.1">
    <property type="nucleotide sequence ID" value="NZ_JAASRN010000002.1"/>
</dbReference>
<dbReference type="InterPro" id="IPR036737">
    <property type="entry name" value="OmpA-like_sf"/>
</dbReference>
<evidence type="ECO:0000256" key="3">
    <source>
        <dbReference type="ARBA" id="ARBA00023237"/>
    </source>
</evidence>
<keyword evidence="8" id="KW-1185">Reference proteome</keyword>
<dbReference type="PROSITE" id="PS50005">
    <property type="entry name" value="TPR"/>
    <property type="match status" value="2"/>
</dbReference>
<feature type="repeat" description="TPR" evidence="4">
    <location>
        <begin position="102"/>
        <end position="135"/>
    </location>
</feature>
<dbReference type="InterPro" id="IPR011659">
    <property type="entry name" value="WD40"/>
</dbReference>
<dbReference type="GO" id="GO:0009279">
    <property type="term" value="C:cell outer membrane"/>
    <property type="evidence" value="ECO:0007669"/>
    <property type="project" value="UniProtKB-SubCell"/>
</dbReference>
<organism evidence="7 8">
    <name type="scientific">Thermonema lapsum</name>
    <dbReference type="NCBI Taxonomy" id="28195"/>
    <lineage>
        <taxon>Bacteria</taxon>
        <taxon>Pseudomonadati</taxon>
        <taxon>Bacteroidota</taxon>
        <taxon>Cytophagia</taxon>
        <taxon>Cytophagales</taxon>
        <taxon>Thermonemataceae</taxon>
        <taxon>Thermonema</taxon>
    </lineage>
</organism>
<dbReference type="PANTHER" id="PTHR30329:SF21">
    <property type="entry name" value="LIPOPROTEIN YIAD-RELATED"/>
    <property type="match status" value="1"/>
</dbReference>
<keyword evidence="2 5" id="KW-0472">Membrane</keyword>
<evidence type="ECO:0000313" key="7">
    <source>
        <dbReference type="EMBL" id="NIK73614.1"/>
    </source>
</evidence>
<evidence type="ECO:0000313" key="8">
    <source>
        <dbReference type="Proteomes" id="UP000537126"/>
    </source>
</evidence>
<dbReference type="Proteomes" id="UP000537126">
    <property type="component" value="Unassembled WGS sequence"/>
</dbReference>
<dbReference type="EMBL" id="JAASRN010000002">
    <property type="protein sequence ID" value="NIK73614.1"/>
    <property type="molecule type" value="Genomic_DNA"/>
</dbReference>
<gene>
    <name evidence="7" type="ORF">FHS56_001127</name>
</gene>
<dbReference type="Gene3D" id="3.30.1330.60">
    <property type="entry name" value="OmpA-like domain"/>
    <property type="match status" value="1"/>
</dbReference>
<sequence length="646" mass="73454">MRRLILIVSLLLLTVPFLGYAQQYSTKNKKAIRLYEQASASFRQRDYETGMNLLLQAVKKDSAFVEAHMSLAHNFQLFGYLSKALEHYEAAVKAAPKSLKVVGAYYTLAIEYLKQGRYAEAKEYALRFLSFHPERNNFTKDAERVVASAEFAMEAMQKPLPFAPKPLPGKVNREDYLQYFPVLTADEEMLIFTARRKEKGRDEDIFISYRQEDGTWGEPQLLSPVINTAASEGTCAISADGTVLVFTSCQSRRGYGSCDLFVSYRYGNEWTTPVNLGANVNSSSWESQPTLSPDGRTLFFVSDRPGGMGERDIYMTTRDEDGRWLPAVNLGAPINTYADEVSPFLYANGKRLFFASNGHIGMGDFDLYYSDWYRGRWSEPVNLGYPLNDHQSQVSLFVTADGKKGYYAQEKWEGRQQLSAVLMYFDMPPQLVPQEQTAYVKGVVRDAQTLQPLKVKIELYNVQEDSLVAKVWSDTLTGEYLIVLSEGADYALEANKPGYLMKSIPFRLKEINDTLRPLTLDIMLEPITEGAKFVMSNVFFDYGKYTLREESKAELRKVVEFMQQNPEVIGEIAGHTDDIGDEKSNMQLSLQRAKAVYDYLVAEGIEPQRLRYKGYGETQPAVPNTSDENRAQNRRIEFRILSVKKR</sequence>
<comment type="subcellular location">
    <subcellularLocation>
        <location evidence="1">Cell outer membrane</location>
    </subcellularLocation>
</comment>
<dbReference type="SUPFAM" id="SSF103088">
    <property type="entry name" value="OmpA-like"/>
    <property type="match status" value="1"/>
</dbReference>
<dbReference type="Gene3D" id="1.25.40.10">
    <property type="entry name" value="Tetratricopeptide repeat domain"/>
    <property type="match status" value="1"/>
</dbReference>
<name>A0A846MPX6_9BACT</name>
<keyword evidence="3" id="KW-0998">Cell outer membrane</keyword>
<evidence type="ECO:0000256" key="1">
    <source>
        <dbReference type="ARBA" id="ARBA00004442"/>
    </source>
</evidence>
<evidence type="ECO:0000256" key="4">
    <source>
        <dbReference type="PROSITE-ProRule" id="PRU00339"/>
    </source>
</evidence>
<proteinExistence type="predicted"/>
<dbReference type="InterPro" id="IPR006664">
    <property type="entry name" value="OMP_bac"/>
</dbReference>
<comment type="caution">
    <text evidence="7">The sequence shown here is derived from an EMBL/GenBank/DDBJ whole genome shotgun (WGS) entry which is preliminary data.</text>
</comment>
<dbReference type="InterPro" id="IPR006665">
    <property type="entry name" value="OmpA-like"/>
</dbReference>
<accession>A0A846MPX6</accession>
<dbReference type="PANTHER" id="PTHR30329">
    <property type="entry name" value="STATOR ELEMENT OF FLAGELLAR MOTOR COMPLEX"/>
    <property type="match status" value="1"/>
</dbReference>
<dbReference type="InterPro" id="IPR011042">
    <property type="entry name" value="6-blade_b-propeller_TolB-like"/>
</dbReference>
<dbReference type="PROSITE" id="PS51123">
    <property type="entry name" value="OMPA_2"/>
    <property type="match status" value="1"/>
</dbReference>
<dbReference type="PRINTS" id="PR01021">
    <property type="entry name" value="OMPADOMAIN"/>
</dbReference>
<dbReference type="InterPro" id="IPR019734">
    <property type="entry name" value="TPR_rpt"/>
</dbReference>
<protein>
    <submittedName>
        <fullName evidence="7">Outer membrane protein OmpA-like peptidoglycan-associated protein</fullName>
    </submittedName>
</protein>
<dbReference type="AlphaFoldDB" id="A0A846MPX6"/>
<dbReference type="SMART" id="SM00028">
    <property type="entry name" value="TPR"/>
    <property type="match status" value="3"/>
</dbReference>
<feature type="repeat" description="TPR" evidence="4">
    <location>
        <begin position="65"/>
        <end position="98"/>
    </location>
</feature>
<dbReference type="SUPFAM" id="SSF48452">
    <property type="entry name" value="TPR-like"/>
    <property type="match status" value="1"/>
</dbReference>
<evidence type="ECO:0000256" key="5">
    <source>
        <dbReference type="PROSITE-ProRule" id="PRU00473"/>
    </source>
</evidence>
<feature type="domain" description="OmpA-like" evidence="6">
    <location>
        <begin position="527"/>
        <end position="644"/>
    </location>
</feature>
<evidence type="ECO:0000256" key="2">
    <source>
        <dbReference type="ARBA" id="ARBA00023136"/>
    </source>
</evidence>
<keyword evidence="4" id="KW-0802">TPR repeat</keyword>
<dbReference type="InterPro" id="IPR011990">
    <property type="entry name" value="TPR-like_helical_dom_sf"/>
</dbReference>
<dbReference type="Gene3D" id="2.120.10.30">
    <property type="entry name" value="TolB, C-terminal domain"/>
    <property type="match status" value="1"/>
</dbReference>
<dbReference type="InterPro" id="IPR050330">
    <property type="entry name" value="Bact_OuterMem_StrucFunc"/>
</dbReference>
<evidence type="ECO:0000259" key="6">
    <source>
        <dbReference type="PROSITE" id="PS51123"/>
    </source>
</evidence>
<dbReference type="Pfam" id="PF07676">
    <property type="entry name" value="PD40"/>
    <property type="match status" value="3"/>
</dbReference>
<reference evidence="7 8" key="1">
    <citation type="submission" date="2020-03" db="EMBL/GenBank/DDBJ databases">
        <title>Genomic Encyclopedia of Type Strains, Phase IV (KMG-IV): sequencing the most valuable type-strain genomes for metagenomic binning, comparative biology and taxonomic classification.</title>
        <authorList>
            <person name="Goeker M."/>
        </authorList>
    </citation>
    <scope>NUCLEOTIDE SEQUENCE [LARGE SCALE GENOMIC DNA]</scope>
    <source>
        <strain evidence="7 8">DSM 5718</strain>
    </source>
</reference>
<dbReference type="CDD" id="cd07185">
    <property type="entry name" value="OmpA_C-like"/>
    <property type="match status" value="1"/>
</dbReference>
<dbReference type="SUPFAM" id="SSF82171">
    <property type="entry name" value="DPP6 N-terminal domain-like"/>
    <property type="match status" value="1"/>
</dbReference>
<dbReference type="Pfam" id="PF00691">
    <property type="entry name" value="OmpA"/>
    <property type="match status" value="1"/>
</dbReference>